<dbReference type="PROSITE" id="PS50045">
    <property type="entry name" value="SIGMA54_INTERACT_4"/>
    <property type="match status" value="1"/>
</dbReference>
<dbReference type="NCBIfam" id="TIGR00229">
    <property type="entry name" value="sensory_box"/>
    <property type="match status" value="1"/>
</dbReference>
<dbReference type="GO" id="GO:0006355">
    <property type="term" value="P:regulation of DNA-templated transcription"/>
    <property type="evidence" value="ECO:0007669"/>
    <property type="project" value="InterPro"/>
</dbReference>
<gene>
    <name evidence="8" type="ORF">KL86DES1_20971</name>
</gene>
<feature type="domain" description="PAS" evidence="7">
    <location>
        <begin position="15"/>
        <end position="77"/>
    </location>
</feature>
<proteinExistence type="predicted"/>
<dbReference type="SUPFAM" id="SSF55785">
    <property type="entry name" value="PYP-like sensor domain (PAS domain)"/>
    <property type="match status" value="1"/>
</dbReference>
<dbReference type="InterPro" id="IPR009057">
    <property type="entry name" value="Homeodomain-like_sf"/>
</dbReference>
<dbReference type="InterPro" id="IPR035965">
    <property type="entry name" value="PAS-like_dom_sf"/>
</dbReference>
<feature type="domain" description="Sigma-54 factor interaction" evidence="6">
    <location>
        <begin position="163"/>
        <end position="391"/>
    </location>
</feature>
<dbReference type="InterPro" id="IPR025662">
    <property type="entry name" value="Sigma_54_int_dom_ATP-bd_1"/>
</dbReference>
<dbReference type="Gene3D" id="3.40.50.300">
    <property type="entry name" value="P-loop containing nucleotide triphosphate hydrolases"/>
    <property type="match status" value="1"/>
</dbReference>
<keyword evidence="2" id="KW-0067">ATP-binding</keyword>
<dbReference type="InterPro" id="IPR003593">
    <property type="entry name" value="AAA+_ATPase"/>
</dbReference>
<dbReference type="SMART" id="SM00382">
    <property type="entry name" value="AAA"/>
    <property type="match status" value="1"/>
</dbReference>
<evidence type="ECO:0000256" key="3">
    <source>
        <dbReference type="ARBA" id="ARBA00023015"/>
    </source>
</evidence>
<dbReference type="SUPFAM" id="SSF46689">
    <property type="entry name" value="Homeodomain-like"/>
    <property type="match status" value="1"/>
</dbReference>
<organism evidence="8">
    <name type="scientific">uncultured Desulfovibrio sp</name>
    <dbReference type="NCBI Taxonomy" id="167968"/>
    <lineage>
        <taxon>Bacteria</taxon>
        <taxon>Pseudomonadati</taxon>
        <taxon>Thermodesulfobacteriota</taxon>
        <taxon>Desulfovibrionia</taxon>
        <taxon>Desulfovibrionales</taxon>
        <taxon>Desulfovibrionaceae</taxon>
        <taxon>Desulfovibrio</taxon>
        <taxon>environmental samples</taxon>
    </lineage>
</organism>
<dbReference type="InterPro" id="IPR000014">
    <property type="entry name" value="PAS"/>
</dbReference>
<evidence type="ECO:0000313" key="8">
    <source>
        <dbReference type="EMBL" id="SCM73005.1"/>
    </source>
</evidence>
<protein>
    <submittedName>
        <fullName evidence="8">Putative Arginine utilization regulatory protein RocR</fullName>
    </submittedName>
</protein>
<dbReference type="InterPro" id="IPR002078">
    <property type="entry name" value="Sigma_54_int"/>
</dbReference>
<dbReference type="Pfam" id="PF02954">
    <property type="entry name" value="HTH_8"/>
    <property type="match status" value="1"/>
</dbReference>
<keyword evidence="3" id="KW-0805">Transcription regulation</keyword>
<dbReference type="PANTHER" id="PTHR32071">
    <property type="entry name" value="TRANSCRIPTIONAL REGULATORY PROTEIN"/>
    <property type="match status" value="1"/>
</dbReference>
<evidence type="ECO:0000256" key="1">
    <source>
        <dbReference type="ARBA" id="ARBA00022741"/>
    </source>
</evidence>
<dbReference type="PROSITE" id="PS00675">
    <property type="entry name" value="SIGMA54_INTERACT_1"/>
    <property type="match status" value="1"/>
</dbReference>
<dbReference type="EMBL" id="FMJC01000002">
    <property type="protein sequence ID" value="SCM73005.1"/>
    <property type="molecule type" value="Genomic_DNA"/>
</dbReference>
<sequence>MLDTILKGCTDLSQLLDFFRLIFDVNLIGITIVREDGVIIYYNDAQARIDGLSPQDALGKQICDVYRFTPEDSPTMRALHTGSPIFDSVHLYRTRRGKLVNSSNSIYPLWNNGVLLGAICFIQRYPCIGLQSEGWGPEAADGMGDAPDCRKEQEKRHYTFESLIGESHALLEVASLAKKVSTKSSSVMLIGETGVGKEIFAQAIHYASPRQAKPYTAINCSAVPETLLEGILFGTVKGAFTGAVNRVGLFEATNGGTLYLDEVDSMPVSLQNKLLRVLQERMVRRVGEEHERPIDVRIISSVCKNPTALIEDGHLRQDFYYRLGVVKIMIPPLRFRMEDIHPLVQHFMRFHSGRLGVPQPLVTPEAMSVLYAHNWPGNVRELEHVIEASLVLVDPGDNLESWHLYDAVPELASSSPPLSATTPWLAVQGAARETAPGSGRAAPSERPPSFAEPCASAPSTTHPQMTATATADTAREAGSSLPRQTMDIEETAIKKALATSAGNVAMAARLLGISPQLLHYKIKKYAISRQAFLPKQY</sequence>
<dbReference type="PANTHER" id="PTHR32071:SF74">
    <property type="entry name" value="TRANSCRIPTIONAL ACTIVATOR ROCR"/>
    <property type="match status" value="1"/>
</dbReference>
<evidence type="ECO:0000259" key="7">
    <source>
        <dbReference type="PROSITE" id="PS50112"/>
    </source>
</evidence>
<evidence type="ECO:0000259" key="6">
    <source>
        <dbReference type="PROSITE" id="PS50045"/>
    </source>
</evidence>
<dbReference type="Gene3D" id="1.10.10.60">
    <property type="entry name" value="Homeodomain-like"/>
    <property type="match status" value="1"/>
</dbReference>
<dbReference type="CDD" id="cd00009">
    <property type="entry name" value="AAA"/>
    <property type="match status" value="1"/>
</dbReference>
<name>A0A212L673_9BACT</name>
<evidence type="ECO:0000256" key="5">
    <source>
        <dbReference type="SAM" id="MobiDB-lite"/>
    </source>
</evidence>
<keyword evidence="4" id="KW-0804">Transcription</keyword>
<dbReference type="InterPro" id="IPR002197">
    <property type="entry name" value="HTH_Fis"/>
</dbReference>
<dbReference type="PROSITE" id="PS50112">
    <property type="entry name" value="PAS"/>
    <property type="match status" value="1"/>
</dbReference>
<dbReference type="InterPro" id="IPR027417">
    <property type="entry name" value="P-loop_NTPase"/>
</dbReference>
<dbReference type="RefSeq" id="WP_179980468.1">
    <property type="nucleotide sequence ID" value="NZ_LT608333.1"/>
</dbReference>
<dbReference type="Pfam" id="PF25601">
    <property type="entry name" value="AAA_lid_14"/>
    <property type="match status" value="1"/>
</dbReference>
<dbReference type="InterPro" id="IPR058031">
    <property type="entry name" value="AAA_lid_NorR"/>
</dbReference>
<keyword evidence="1" id="KW-0547">Nucleotide-binding</keyword>
<dbReference type="GO" id="GO:0043565">
    <property type="term" value="F:sequence-specific DNA binding"/>
    <property type="evidence" value="ECO:0007669"/>
    <property type="project" value="InterPro"/>
</dbReference>
<dbReference type="FunFam" id="3.40.50.300:FF:000006">
    <property type="entry name" value="DNA-binding transcriptional regulator NtrC"/>
    <property type="match status" value="1"/>
</dbReference>
<evidence type="ECO:0000256" key="2">
    <source>
        <dbReference type="ARBA" id="ARBA00022840"/>
    </source>
</evidence>
<dbReference type="Pfam" id="PF00158">
    <property type="entry name" value="Sigma54_activat"/>
    <property type="match status" value="1"/>
</dbReference>
<evidence type="ECO:0000256" key="4">
    <source>
        <dbReference type="ARBA" id="ARBA00023163"/>
    </source>
</evidence>
<dbReference type="SUPFAM" id="SSF52540">
    <property type="entry name" value="P-loop containing nucleoside triphosphate hydrolases"/>
    <property type="match status" value="1"/>
</dbReference>
<accession>A0A212L673</accession>
<dbReference type="AlphaFoldDB" id="A0A212L673"/>
<dbReference type="InterPro" id="IPR025944">
    <property type="entry name" value="Sigma_54_int_dom_CS"/>
</dbReference>
<dbReference type="Gene3D" id="3.30.450.20">
    <property type="entry name" value="PAS domain"/>
    <property type="match status" value="1"/>
</dbReference>
<dbReference type="PROSITE" id="PS00688">
    <property type="entry name" value="SIGMA54_INTERACT_3"/>
    <property type="match status" value="1"/>
</dbReference>
<dbReference type="Gene3D" id="1.10.8.60">
    <property type="match status" value="1"/>
</dbReference>
<feature type="region of interest" description="Disordered" evidence="5">
    <location>
        <begin position="431"/>
        <end position="485"/>
    </location>
</feature>
<dbReference type="GO" id="GO:0005524">
    <property type="term" value="F:ATP binding"/>
    <property type="evidence" value="ECO:0007669"/>
    <property type="project" value="UniProtKB-KW"/>
</dbReference>
<reference evidence="8" key="1">
    <citation type="submission" date="2016-08" db="EMBL/GenBank/DDBJ databases">
        <authorList>
            <person name="Seilhamer J.J."/>
        </authorList>
    </citation>
    <scope>NUCLEOTIDE SEQUENCE</scope>
    <source>
        <strain evidence="8">86-1</strain>
    </source>
</reference>
<dbReference type="CDD" id="cd00130">
    <property type="entry name" value="PAS"/>
    <property type="match status" value="1"/>
</dbReference>
<dbReference type="PRINTS" id="PR01590">
    <property type="entry name" value="HTHFIS"/>
</dbReference>